<comment type="caution">
    <text evidence="9">The sequence shown here is derived from an EMBL/GenBank/DDBJ whole genome shotgun (WGS) entry which is preliminary data.</text>
</comment>
<evidence type="ECO:0000256" key="4">
    <source>
        <dbReference type="ARBA" id="ARBA00022692"/>
    </source>
</evidence>
<feature type="transmembrane region" description="Helical" evidence="7">
    <location>
        <begin position="188"/>
        <end position="210"/>
    </location>
</feature>
<evidence type="ECO:0000313" key="10">
    <source>
        <dbReference type="Proteomes" id="UP000318801"/>
    </source>
</evidence>
<evidence type="ECO:0000259" key="8">
    <source>
        <dbReference type="PROSITE" id="PS50850"/>
    </source>
</evidence>
<dbReference type="InterPro" id="IPR036259">
    <property type="entry name" value="MFS_trans_sf"/>
</dbReference>
<feature type="transmembrane region" description="Helical" evidence="7">
    <location>
        <begin position="358"/>
        <end position="376"/>
    </location>
</feature>
<dbReference type="InterPro" id="IPR020846">
    <property type="entry name" value="MFS_dom"/>
</dbReference>
<feature type="transmembrane region" description="Helical" evidence="7">
    <location>
        <begin position="382"/>
        <end position="400"/>
    </location>
</feature>
<dbReference type="InterPro" id="IPR005828">
    <property type="entry name" value="MFS_sugar_transport-like"/>
</dbReference>
<dbReference type="Proteomes" id="UP000318801">
    <property type="component" value="Unassembled WGS sequence"/>
</dbReference>
<protein>
    <submittedName>
        <fullName evidence="9">MFS transporter</fullName>
    </submittedName>
</protein>
<dbReference type="Gene3D" id="1.20.1250.20">
    <property type="entry name" value="MFS general substrate transporter like domains"/>
    <property type="match status" value="1"/>
</dbReference>
<evidence type="ECO:0000256" key="7">
    <source>
        <dbReference type="SAM" id="Phobius"/>
    </source>
</evidence>
<dbReference type="SUPFAM" id="SSF103473">
    <property type="entry name" value="MFS general substrate transporter"/>
    <property type="match status" value="1"/>
</dbReference>
<dbReference type="GO" id="GO:0016020">
    <property type="term" value="C:membrane"/>
    <property type="evidence" value="ECO:0007669"/>
    <property type="project" value="UniProtKB-SubCell"/>
</dbReference>
<sequence>MHFLCITCASKPCVLPGEIIVDIKADTTESFQLKTVQSYLDECPYWHDGTVAPGPKMTAMQWRIWTLSIAGKFFEGLVVFMTGVALPLIAKEFGLDASQHGLVGSASLFGILIGASALGGLSDHFGRKRIFIAELGLFIAFLVLICFTPNFTWLIICLFGMGLALGCDYPTAHLIISESTPSGSRGGLVLSAFGFQAVGAIAGTVLGFIILTLDPAISAWRLMYAAAIIPALAVFAARFFIPESPHWLAAAGRHAAAETELQKLLRRRPPYPKTIFLSKAKEKQADHGEKTGYRALFARGNRRALILASVPWFLQDLGTYGIGIFTPTILAATVGHERQHAANISDLIHNDLIASKGAALLDLLLLVGIVFAVLLADRLGRIGLQVFGFIGCAAGLFIAAQSSAYSGLTQTAMIFTGFMLFNFMTNIGPNAQTYLLAGEVFPTAIRGRGAGFAASFAKIGACLTAFLFPILLADLGTSILLYGLVATSLVGALVTWFFRIETRGPSLH</sequence>
<evidence type="ECO:0000256" key="2">
    <source>
        <dbReference type="ARBA" id="ARBA00010992"/>
    </source>
</evidence>
<evidence type="ECO:0000256" key="3">
    <source>
        <dbReference type="ARBA" id="ARBA00022448"/>
    </source>
</evidence>
<proteinExistence type="inferred from homology"/>
<comment type="subcellular location">
    <subcellularLocation>
        <location evidence="1">Membrane</location>
        <topology evidence="1">Multi-pass membrane protein</topology>
    </subcellularLocation>
</comment>
<dbReference type="PANTHER" id="PTHR23511:SF34">
    <property type="entry name" value="SYNAPTIC VESICLE GLYCOPROTEIN 2"/>
    <property type="match status" value="1"/>
</dbReference>
<gene>
    <name evidence="9" type="ORF">FJU08_01470</name>
</gene>
<reference evidence="9 10" key="1">
    <citation type="submission" date="2019-06" db="EMBL/GenBank/DDBJ databases">
        <authorList>
            <person name="Li M."/>
        </authorList>
    </citation>
    <scope>NUCLEOTIDE SEQUENCE [LARGE SCALE GENOMIC DNA]</scope>
    <source>
        <strain evidence="9 10">BGMRC2036</strain>
    </source>
</reference>
<dbReference type="AlphaFoldDB" id="A0A506UIX2"/>
<evidence type="ECO:0000256" key="1">
    <source>
        <dbReference type="ARBA" id="ARBA00004141"/>
    </source>
</evidence>
<evidence type="ECO:0000256" key="5">
    <source>
        <dbReference type="ARBA" id="ARBA00022989"/>
    </source>
</evidence>
<dbReference type="InterPro" id="IPR005829">
    <property type="entry name" value="Sugar_transporter_CS"/>
</dbReference>
<feature type="transmembrane region" description="Helical" evidence="7">
    <location>
        <begin position="102"/>
        <end position="121"/>
    </location>
</feature>
<feature type="transmembrane region" description="Helical" evidence="7">
    <location>
        <begin position="64"/>
        <end position="90"/>
    </location>
</feature>
<dbReference type="PANTHER" id="PTHR23511">
    <property type="entry name" value="SYNAPTIC VESICLE GLYCOPROTEIN 2"/>
    <property type="match status" value="1"/>
</dbReference>
<keyword evidence="5 7" id="KW-1133">Transmembrane helix</keyword>
<feature type="transmembrane region" description="Helical" evidence="7">
    <location>
        <begin position="449"/>
        <end position="472"/>
    </location>
</feature>
<dbReference type="OrthoDB" id="9784658at2"/>
<feature type="domain" description="Major facilitator superfamily (MFS) profile" evidence="8">
    <location>
        <begin position="64"/>
        <end position="503"/>
    </location>
</feature>
<dbReference type="PROSITE" id="PS00216">
    <property type="entry name" value="SUGAR_TRANSPORT_1"/>
    <property type="match status" value="1"/>
</dbReference>
<keyword evidence="6 7" id="KW-0472">Membrane</keyword>
<comment type="similarity">
    <text evidence="2">Belongs to the major facilitator superfamily. Sugar transporter (TC 2.A.1.1) family.</text>
</comment>
<keyword evidence="3" id="KW-0813">Transport</keyword>
<feature type="transmembrane region" description="Helical" evidence="7">
    <location>
        <begin position="479"/>
        <end position="498"/>
    </location>
</feature>
<dbReference type="PROSITE" id="PS50850">
    <property type="entry name" value="MFS"/>
    <property type="match status" value="1"/>
</dbReference>
<keyword evidence="10" id="KW-1185">Reference proteome</keyword>
<feature type="transmembrane region" description="Helical" evidence="7">
    <location>
        <begin position="412"/>
        <end position="429"/>
    </location>
</feature>
<accession>A0A506UIX2</accession>
<dbReference type="Pfam" id="PF00083">
    <property type="entry name" value="Sugar_tr"/>
    <property type="match status" value="1"/>
</dbReference>
<dbReference type="EMBL" id="VHLG01000001">
    <property type="protein sequence ID" value="TPW33260.1"/>
    <property type="molecule type" value="Genomic_DNA"/>
</dbReference>
<evidence type="ECO:0000313" key="9">
    <source>
        <dbReference type="EMBL" id="TPW33260.1"/>
    </source>
</evidence>
<keyword evidence="4 7" id="KW-0812">Transmembrane</keyword>
<name>A0A506UIX2_9HYPH</name>
<feature type="transmembrane region" description="Helical" evidence="7">
    <location>
        <begin position="222"/>
        <end position="241"/>
    </location>
</feature>
<organism evidence="9 10">
    <name type="scientific">Martelella alba</name>
    <dbReference type="NCBI Taxonomy" id="2590451"/>
    <lineage>
        <taxon>Bacteria</taxon>
        <taxon>Pseudomonadati</taxon>
        <taxon>Pseudomonadota</taxon>
        <taxon>Alphaproteobacteria</taxon>
        <taxon>Hyphomicrobiales</taxon>
        <taxon>Aurantimonadaceae</taxon>
        <taxon>Martelella</taxon>
    </lineage>
</organism>
<feature type="transmembrane region" description="Helical" evidence="7">
    <location>
        <begin position="130"/>
        <end position="147"/>
    </location>
</feature>
<evidence type="ECO:0000256" key="6">
    <source>
        <dbReference type="ARBA" id="ARBA00023136"/>
    </source>
</evidence>
<dbReference type="GO" id="GO:0022857">
    <property type="term" value="F:transmembrane transporter activity"/>
    <property type="evidence" value="ECO:0007669"/>
    <property type="project" value="InterPro"/>
</dbReference>